<comment type="caution">
    <text evidence="7">The sequence shown here is derived from an EMBL/GenBank/DDBJ whole genome shotgun (WGS) entry which is preliminary data.</text>
</comment>
<dbReference type="Gene3D" id="1.20.1070.10">
    <property type="entry name" value="Rhodopsin 7-helix transmembrane proteins"/>
    <property type="match status" value="1"/>
</dbReference>
<dbReference type="PANTHER" id="PTHR45692:SF1">
    <property type="entry name" value="G-PROTEIN COUPLED RECEPTORS FAMILY 2 PROFILE 2 DOMAIN-CONTAINING PROTEIN"/>
    <property type="match status" value="1"/>
</dbReference>
<feature type="transmembrane region" description="Helical" evidence="5">
    <location>
        <begin position="260"/>
        <end position="284"/>
    </location>
</feature>
<evidence type="ECO:0000256" key="3">
    <source>
        <dbReference type="ARBA" id="ARBA00022989"/>
    </source>
</evidence>
<feature type="transmembrane region" description="Helical" evidence="5">
    <location>
        <begin position="224"/>
        <end position="248"/>
    </location>
</feature>
<protein>
    <recommendedName>
        <fullName evidence="6">G-protein coupled receptors family 2 profile 2 domain-containing protein</fullName>
    </recommendedName>
</protein>
<feature type="transmembrane region" description="Helical" evidence="5">
    <location>
        <begin position="351"/>
        <end position="376"/>
    </location>
</feature>
<dbReference type="InterPro" id="IPR000203">
    <property type="entry name" value="GPS"/>
</dbReference>
<sequence>MRIINSNISAAAIINDETVNNTESISVFILGESKPYENLDLSNNQSLASAVIIIGVKIKDNKSLSIISLYFQVLKKNESHNDGQYSCSFFNTNISKWDTTGCTKPQYNKTYDRYECTCNHLTTFALIWSPNLANTKYLTAQDIASIIFLSISILCFIAVIIHSCTTRLLSSVISMNARNLLPLISSASTTILFIFYIALGMTVYTQTTSEKETKCFLSSSVLMFFVYFFLIFMFCTKTSIGYFSYLRFVRLFPEPSYRKLFVLLIISFFISIICTSFAVGFNSNSSYNITQLYENKLCWFTQDMLHYFMTIPIGIFLLLNLVTIVFVAKRILNHVRNATSPHHTYERMKQFVLVLLSSSVAQGVGWLIGPILTFVNADVGNILSWFFIVFSGLEGVWTILLYIIIRSEHMDKPKRYIDGNKRMKKFLLASVKNKK</sequence>
<feature type="transmembrane region" description="Helical" evidence="5">
    <location>
        <begin position="304"/>
        <end position="328"/>
    </location>
</feature>
<dbReference type="GO" id="GO:0004888">
    <property type="term" value="F:transmembrane signaling receptor activity"/>
    <property type="evidence" value="ECO:0007669"/>
    <property type="project" value="InterPro"/>
</dbReference>
<dbReference type="GO" id="GO:0007166">
    <property type="term" value="P:cell surface receptor signaling pathway"/>
    <property type="evidence" value="ECO:0007669"/>
    <property type="project" value="InterPro"/>
</dbReference>
<proteinExistence type="predicted"/>
<evidence type="ECO:0000256" key="1">
    <source>
        <dbReference type="ARBA" id="ARBA00004141"/>
    </source>
</evidence>
<feature type="transmembrane region" description="Helical" evidence="5">
    <location>
        <begin position="180"/>
        <end position="204"/>
    </location>
</feature>
<evidence type="ECO:0000256" key="2">
    <source>
        <dbReference type="ARBA" id="ARBA00022692"/>
    </source>
</evidence>
<dbReference type="InterPro" id="IPR017981">
    <property type="entry name" value="GPCR_2-like_7TM"/>
</dbReference>
<dbReference type="GO" id="GO:0016020">
    <property type="term" value="C:membrane"/>
    <property type="evidence" value="ECO:0007669"/>
    <property type="project" value="UniProtKB-SubCell"/>
</dbReference>
<dbReference type="AlphaFoldDB" id="A0A814B4R2"/>
<dbReference type="EMBL" id="CAJNOU010000225">
    <property type="protein sequence ID" value="CAF0923097.1"/>
    <property type="molecule type" value="Genomic_DNA"/>
</dbReference>
<evidence type="ECO:0000256" key="4">
    <source>
        <dbReference type="ARBA" id="ARBA00023136"/>
    </source>
</evidence>
<feature type="transmembrane region" description="Helical" evidence="5">
    <location>
        <begin position="382"/>
        <end position="405"/>
    </location>
</feature>
<organism evidence="7 8">
    <name type="scientific">Rotaria sordida</name>
    <dbReference type="NCBI Taxonomy" id="392033"/>
    <lineage>
        <taxon>Eukaryota</taxon>
        <taxon>Metazoa</taxon>
        <taxon>Spiralia</taxon>
        <taxon>Gnathifera</taxon>
        <taxon>Rotifera</taxon>
        <taxon>Eurotatoria</taxon>
        <taxon>Bdelloidea</taxon>
        <taxon>Philodinida</taxon>
        <taxon>Philodinidae</taxon>
        <taxon>Rotaria</taxon>
    </lineage>
</organism>
<dbReference type="InterPro" id="IPR046338">
    <property type="entry name" value="GAIN_dom_sf"/>
</dbReference>
<evidence type="ECO:0000313" key="7">
    <source>
        <dbReference type="EMBL" id="CAF0923097.1"/>
    </source>
</evidence>
<gene>
    <name evidence="7" type="ORF">SEV965_LOCUS6753</name>
</gene>
<keyword evidence="4 5" id="KW-0472">Membrane</keyword>
<dbReference type="Pfam" id="PF01825">
    <property type="entry name" value="GPS"/>
    <property type="match status" value="1"/>
</dbReference>
<dbReference type="Gene3D" id="2.60.220.50">
    <property type="match status" value="1"/>
</dbReference>
<evidence type="ECO:0000256" key="5">
    <source>
        <dbReference type="SAM" id="Phobius"/>
    </source>
</evidence>
<dbReference type="PANTHER" id="PTHR45692">
    <property type="entry name" value="G_PROTEIN_RECEP_F2_4 DOMAIN-CONTAINING PROTEIN"/>
    <property type="match status" value="1"/>
</dbReference>
<comment type="subcellular location">
    <subcellularLocation>
        <location evidence="1">Membrane</location>
        <topology evidence="1">Multi-pass membrane protein</topology>
    </subcellularLocation>
</comment>
<reference evidence="7" key="1">
    <citation type="submission" date="2021-02" db="EMBL/GenBank/DDBJ databases">
        <authorList>
            <person name="Nowell W R."/>
        </authorList>
    </citation>
    <scope>NUCLEOTIDE SEQUENCE</scope>
</reference>
<keyword evidence="3 5" id="KW-1133">Transmembrane helix</keyword>
<name>A0A814B4R2_9BILA</name>
<accession>A0A814B4R2</accession>
<evidence type="ECO:0000313" key="8">
    <source>
        <dbReference type="Proteomes" id="UP000663889"/>
    </source>
</evidence>
<dbReference type="PROSITE" id="PS50261">
    <property type="entry name" value="G_PROTEIN_RECEP_F2_4"/>
    <property type="match status" value="1"/>
</dbReference>
<evidence type="ECO:0000259" key="6">
    <source>
        <dbReference type="PROSITE" id="PS50261"/>
    </source>
</evidence>
<dbReference type="Proteomes" id="UP000663889">
    <property type="component" value="Unassembled WGS sequence"/>
</dbReference>
<feature type="transmembrane region" description="Helical" evidence="5">
    <location>
        <begin position="143"/>
        <end position="168"/>
    </location>
</feature>
<feature type="domain" description="G-protein coupled receptors family 2 profile 2" evidence="6">
    <location>
        <begin position="141"/>
        <end position="406"/>
    </location>
</feature>
<keyword evidence="2 5" id="KW-0812">Transmembrane</keyword>